<dbReference type="PANTHER" id="PTHR45138:SF9">
    <property type="entry name" value="DIGUANYLATE CYCLASE DGCM-RELATED"/>
    <property type="match status" value="1"/>
</dbReference>
<reference evidence="6" key="2">
    <citation type="submission" date="2021-09" db="EMBL/GenBank/DDBJ databases">
        <authorList>
            <person name="Gilroy R."/>
        </authorList>
    </citation>
    <scope>NUCLEOTIDE SEQUENCE</scope>
    <source>
        <strain evidence="6">316</strain>
    </source>
</reference>
<dbReference type="InterPro" id="IPR035965">
    <property type="entry name" value="PAS-like_dom_sf"/>
</dbReference>
<dbReference type="Gene3D" id="3.30.70.270">
    <property type="match status" value="1"/>
</dbReference>
<comment type="catalytic activity">
    <reaction evidence="2">
        <text>2 GTP = 3',3'-c-di-GMP + 2 diphosphate</text>
        <dbReference type="Rhea" id="RHEA:24898"/>
        <dbReference type="ChEBI" id="CHEBI:33019"/>
        <dbReference type="ChEBI" id="CHEBI:37565"/>
        <dbReference type="ChEBI" id="CHEBI:58805"/>
        <dbReference type="EC" id="2.7.7.65"/>
    </reaction>
</comment>
<dbReference type="Gene3D" id="3.30.450.20">
    <property type="entry name" value="PAS domain"/>
    <property type="match status" value="1"/>
</dbReference>
<dbReference type="SMART" id="SM00267">
    <property type="entry name" value="GGDEF"/>
    <property type="match status" value="1"/>
</dbReference>
<dbReference type="CDD" id="cd01949">
    <property type="entry name" value="GGDEF"/>
    <property type="match status" value="1"/>
</dbReference>
<gene>
    <name evidence="6" type="ORF">K8W01_00165</name>
</gene>
<dbReference type="InterPro" id="IPR043128">
    <property type="entry name" value="Rev_trsase/Diguanyl_cyclase"/>
</dbReference>
<dbReference type="CDD" id="cd00130">
    <property type="entry name" value="PAS"/>
    <property type="match status" value="1"/>
</dbReference>
<accession>A0A921DZ01</accession>
<dbReference type="GO" id="GO:0043709">
    <property type="term" value="P:cell adhesion involved in single-species biofilm formation"/>
    <property type="evidence" value="ECO:0007669"/>
    <property type="project" value="TreeGrafter"/>
</dbReference>
<dbReference type="GO" id="GO:1902201">
    <property type="term" value="P:negative regulation of bacterial-type flagellum-dependent cell motility"/>
    <property type="evidence" value="ECO:0007669"/>
    <property type="project" value="TreeGrafter"/>
</dbReference>
<dbReference type="Proteomes" id="UP000742631">
    <property type="component" value="Unassembled WGS sequence"/>
</dbReference>
<dbReference type="PROSITE" id="PS50112">
    <property type="entry name" value="PAS"/>
    <property type="match status" value="1"/>
</dbReference>
<dbReference type="FunFam" id="3.30.70.270:FF:000001">
    <property type="entry name" value="Diguanylate cyclase domain protein"/>
    <property type="match status" value="1"/>
</dbReference>
<dbReference type="EMBL" id="DYYG01000001">
    <property type="protein sequence ID" value="HJE22062.1"/>
    <property type="molecule type" value="Genomic_DNA"/>
</dbReference>
<evidence type="ECO:0000256" key="3">
    <source>
        <dbReference type="SAM" id="Coils"/>
    </source>
</evidence>
<dbReference type="PANTHER" id="PTHR45138">
    <property type="entry name" value="REGULATORY COMPONENTS OF SENSORY TRANSDUCTION SYSTEM"/>
    <property type="match status" value="1"/>
</dbReference>
<evidence type="ECO:0000313" key="6">
    <source>
        <dbReference type="EMBL" id="HJE22062.1"/>
    </source>
</evidence>
<dbReference type="InterPro" id="IPR029787">
    <property type="entry name" value="Nucleotide_cyclase"/>
</dbReference>
<dbReference type="NCBIfam" id="TIGR00254">
    <property type="entry name" value="GGDEF"/>
    <property type="match status" value="1"/>
</dbReference>
<feature type="domain" description="GGDEF" evidence="5">
    <location>
        <begin position="156"/>
        <end position="292"/>
    </location>
</feature>
<protein>
    <recommendedName>
        <fullName evidence="1">diguanylate cyclase</fullName>
        <ecNumber evidence="1">2.7.7.65</ecNumber>
    </recommendedName>
</protein>
<dbReference type="Pfam" id="PF00990">
    <property type="entry name" value="GGDEF"/>
    <property type="match status" value="1"/>
</dbReference>
<feature type="domain" description="PAS" evidence="4">
    <location>
        <begin position="1"/>
        <end position="37"/>
    </location>
</feature>
<dbReference type="InterPro" id="IPR050469">
    <property type="entry name" value="Diguanylate_Cyclase"/>
</dbReference>
<dbReference type="GO" id="GO:0005886">
    <property type="term" value="C:plasma membrane"/>
    <property type="evidence" value="ECO:0007669"/>
    <property type="project" value="TreeGrafter"/>
</dbReference>
<dbReference type="EC" id="2.7.7.65" evidence="1"/>
<evidence type="ECO:0000256" key="2">
    <source>
        <dbReference type="ARBA" id="ARBA00034247"/>
    </source>
</evidence>
<dbReference type="PROSITE" id="PS50887">
    <property type="entry name" value="GGDEF"/>
    <property type="match status" value="1"/>
</dbReference>
<dbReference type="InterPro" id="IPR000014">
    <property type="entry name" value="PAS"/>
</dbReference>
<dbReference type="SUPFAM" id="SSF55073">
    <property type="entry name" value="Nucleotide cyclase"/>
    <property type="match status" value="1"/>
</dbReference>
<dbReference type="AlphaFoldDB" id="A0A921DZ01"/>
<evidence type="ECO:0000313" key="7">
    <source>
        <dbReference type="Proteomes" id="UP000742631"/>
    </source>
</evidence>
<dbReference type="SUPFAM" id="SSF55785">
    <property type="entry name" value="PYP-like sensor domain (PAS domain)"/>
    <property type="match status" value="1"/>
</dbReference>
<proteinExistence type="predicted"/>
<evidence type="ECO:0000259" key="5">
    <source>
        <dbReference type="PROSITE" id="PS50887"/>
    </source>
</evidence>
<keyword evidence="3" id="KW-0175">Coiled coil</keyword>
<evidence type="ECO:0000256" key="1">
    <source>
        <dbReference type="ARBA" id="ARBA00012528"/>
    </source>
</evidence>
<feature type="coiled-coil region" evidence="3">
    <location>
        <begin position="101"/>
        <end position="128"/>
    </location>
</feature>
<organism evidence="6 7">
    <name type="scientific">Methylorubrum populi</name>
    <dbReference type="NCBI Taxonomy" id="223967"/>
    <lineage>
        <taxon>Bacteria</taxon>
        <taxon>Pseudomonadati</taxon>
        <taxon>Pseudomonadota</taxon>
        <taxon>Alphaproteobacteria</taxon>
        <taxon>Hyphomicrobiales</taxon>
        <taxon>Methylobacteriaceae</taxon>
        <taxon>Methylorubrum</taxon>
    </lineage>
</organism>
<dbReference type="InterPro" id="IPR000160">
    <property type="entry name" value="GGDEF_dom"/>
</dbReference>
<evidence type="ECO:0000259" key="4">
    <source>
        <dbReference type="PROSITE" id="PS50112"/>
    </source>
</evidence>
<name>A0A921DZ01_9HYPH</name>
<sequence length="294" mass="32592">MTVDKLADMIIWLDEGGRYVFVNPAATRLLGYSADELSCMHLWDVDPLFDEARWRGHWQDVLERKSFKIETLNRTKSGCDIPIEVTVNLVEYEGRRFNCAIVRDITERQRVEAELRELNDQIYRLSVTDALTGLANRRHFDLTLDSEVRRHAQSKAPVSLILLDVDAFKHFNDTYGHIAGDEALQTVTATLQRSMGGAGLTARYGGEEFACILPETDHAAALAVAERGRRDIAALGLPHATSPVSNHVTISLGVVTAACHAGTRTVELLRAVDAALYRAKRQGRNQAVGESLPA</sequence>
<comment type="caution">
    <text evidence="6">The sequence shown here is derived from an EMBL/GenBank/DDBJ whole genome shotgun (WGS) entry which is preliminary data.</text>
</comment>
<dbReference type="GO" id="GO:0052621">
    <property type="term" value="F:diguanylate cyclase activity"/>
    <property type="evidence" value="ECO:0007669"/>
    <property type="project" value="UniProtKB-EC"/>
</dbReference>
<dbReference type="NCBIfam" id="TIGR00229">
    <property type="entry name" value="sensory_box"/>
    <property type="match status" value="1"/>
</dbReference>
<dbReference type="Pfam" id="PF08448">
    <property type="entry name" value="PAS_4"/>
    <property type="match status" value="1"/>
</dbReference>
<reference evidence="6" key="1">
    <citation type="journal article" date="2021" name="PeerJ">
        <title>Extensive microbial diversity within the chicken gut microbiome revealed by metagenomics and culture.</title>
        <authorList>
            <person name="Gilroy R."/>
            <person name="Ravi A."/>
            <person name="Getino M."/>
            <person name="Pursley I."/>
            <person name="Horton D.L."/>
            <person name="Alikhan N.F."/>
            <person name="Baker D."/>
            <person name="Gharbi K."/>
            <person name="Hall N."/>
            <person name="Watson M."/>
            <person name="Adriaenssens E.M."/>
            <person name="Foster-Nyarko E."/>
            <person name="Jarju S."/>
            <person name="Secka A."/>
            <person name="Antonio M."/>
            <person name="Oren A."/>
            <person name="Chaudhuri R.R."/>
            <person name="La Ragione R."/>
            <person name="Hildebrand F."/>
            <person name="Pallen M.J."/>
        </authorList>
    </citation>
    <scope>NUCLEOTIDE SEQUENCE</scope>
    <source>
        <strain evidence="6">316</strain>
    </source>
</reference>
<dbReference type="InterPro" id="IPR013656">
    <property type="entry name" value="PAS_4"/>
</dbReference>